<keyword evidence="3" id="KW-1185">Reference proteome</keyword>
<feature type="region of interest" description="Disordered" evidence="1">
    <location>
        <begin position="333"/>
        <end position="395"/>
    </location>
</feature>
<feature type="region of interest" description="Disordered" evidence="1">
    <location>
        <begin position="290"/>
        <end position="311"/>
    </location>
</feature>
<evidence type="ECO:0000313" key="2">
    <source>
        <dbReference type="EMBL" id="TNY24403.1"/>
    </source>
</evidence>
<organism evidence="2 3">
    <name type="scientific">Rhodotorula diobovata</name>
    <dbReference type="NCBI Taxonomy" id="5288"/>
    <lineage>
        <taxon>Eukaryota</taxon>
        <taxon>Fungi</taxon>
        <taxon>Dikarya</taxon>
        <taxon>Basidiomycota</taxon>
        <taxon>Pucciniomycotina</taxon>
        <taxon>Microbotryomycetes</taxon>
        <taxon>Sporidiobolales</taxon>
        <taxon>Sporidiobolaceae</taxon>
        <taxon>Rhodotorula</taxon>
    </lineage>
</organism>
<evidence type="ECO:0000313" key="3">
    <source>
        <dbReference type="Proteomes" id="UP000311382"/>
    </source>
</evidence>
<feature type="compositionally biased region" description="Low complexity" evidence="1">
    <location>
        <begin position="377"/>
        <end position="386"/>
    </location>
</feature>
<name>A0A5C5G5L4_9BASI</name>
<dbReference type="Proteomes" id="UP000311382">
    <property type="component" value="Unassembled WGS sequence"/>
</dbReference>
<protein>
    <submittedName>
        <fullName evidence="2">Uncharacterized protein</fullName>
    </submittedName>
</protein>
<proteinExistence type="predicted"/>
<feature type="compositionally biased region" description="Low complexity" evidence="1">
    <location>
        <begin position="20"/>
        <end position="48"/>
    </location>
</feature>
<evidence type="ECO:0000256" key="1">
    <source>
        <dbReference type="SAM" id="MobiDB-lite"/>
    </source>
</evidence>
<feature type="region of interest" description="Disordered" evidence="1">
    <location>
        <begin position="99"/>
        <end position="170"/>
    </location>
</feature>
<gene>
    <name evidence="2" type="ORF">DMC30DRAFT_166413</name>
</gene>
<feature type="region of interest" description="Disordered" evidence="1">
    <location>
        <begin position="1"/>
        <end position="85"/>
    </location>
</feature>
<dbReference type="EMBL" id="SOZI01000003">
    <property type="protein sequence ID" value="TNY24403.1"/>
    <property type="molecule type" value="Genomic_DNA"/>
</dbReference>
<accession>A0A5C5G5L4</accession>
<feature type="region of interest" description="Disordered" evidence="1">
    <location>
        <begin position="253"/>
        <end position="272"/>
    </location>
</feature>
<sequence length="395" mass="40803">MALDTLDPLPPSRSRAEPVLRTTSPLLSLLSQTRAGLSPSLSPSSHSSAPTPMLAHANNAPQPPPRACGIPGRRPLPPPPHVALPTLDLHAWADGWSLSSTTRAPAGAPVQHDDLVSPTSLAPAPPPPSASSQSFNAGSRAGSVAPPLGTAARSALPSSSSSSFPQCDKPLVPTGALEGFDLDGGRPRCAGGRDEVYHRLRQNSLELSLGDLPQPASFLRAAVDDQPYPSPVSPASRLFADQAPSCYFDPSHMRRASTHSSTPAAIPRDDLALPPSPALVPVALHPGGLDPRAFSPAPRAEPSTTHPLHHAKRLSMTPLSSSKALPHVAECAPPAVSASPAHGDEPPKLRKSSIVDLPLPQAAGGNGLPFSPPLTPPAVVAALGPGRTLKRQRQL</sequence>
<comment type="caution">
    <text evidence="2">The sequence shown here is derived from an EMBL/GenBank/DDBJ whole genome shotgun (WGS) entry which is preliminary data.</text>
</comment>
<dbReference type="OrthoDB" id="2529214at2759"/>
<dbReference type="AlphaFoldDB" id="A0A5C5G5L4"/>
<reference evidence="2 3" key="1">
    <citation type="submission" date="2019-03" db="EMBL/GenBank/DDBJ databases">
        <title>Rhodosporidium diobovatum UCD-FST 08-225 genome sequencing, assembly, and annotation.</title>
        <authorList>
            <person name="Fakankun I.U."/>
            <person name="Fristensky B."/>
            <person name="Levin D.B."/>
        </authorList>
    </citation>
    <scope>NUCLEOTIDE SEQUENCE [LARGE SCALE GENOMIC DNA]</scope>
    <source>
        <strain evidence="2 3">UCD-FST 08-225</strain>
    </source>
</reference>